<dbReference type="OrthoDB" id="191139at2759"/>
<protein>
    <submittedName>
        <fullName evidence="4">Uncharacterized protein</fullName>
    </submittedName>
</protein>
<dbReference type="PANTHER" id="PTHR24320:SF283">
    <property type="entry name" value="RETINOL DEHYDROGENASE 11"/>
    <property type="match status" value="1"/>
</dbReference>
<dbReference type="Gene3D" id="3.40.50.720">
    <property type="entry name" value="NAD(P)-binding Rossmann-like Domain"/>
    <property type="match status" value="1"/>
</dbReference>
<dbReference type="EMBL" id="KL648516">
    <property type="protein sequence ID" value="KEY69723.1"/>
    <property type="molecule type" value="Genomic_DNA"/>
</dbReference>
<gene>
    <name evidence="4" type="ORF">S7711_03206</name>
</gene>
<dbReference type="SUPFAM" id="SSF51735">
    <property type="entry name" value="NAD(P)-binding Rossmann-fold domains"/>
    <property type="match status" value="1"/>
</dbReference>
<keyword evidence="5" id="KW-1185">Reference proteome</keyword>
<dbReference type="PRINTS" id="PR00081">
    <property type="entry name" value="GDHRDH"/>
</dbReference>
<evidence type="ECO:0000256" key="3">
    <source>
        <dbReference type="RuleBase" id="RU000363"/>
    </source>
</evidence>
<proteinExistence type="inferred from homology"/>
<keyword evidence="2" id="KW-0560">Oxidoreductase</keyword>
<dbReference type="Pfam" id="PF00106">
    <property type="entry name" value="adh_short"/>
    <property type="match status" value="1"/>
</dbReference>
<sequence>MSAALPTNTATARDLAAAYAPHIAGKTILTTGVSPATLGAVFVEALASSASPATFILTGRSPAKLRQTADALVALNPAAVVKTVVFDMLSLADVRRAAAEVIAWDDVPVIDVVVNNAGIMAVDYGLTVDGVEKHLAANHLAHFLFTNLLMPKILVAPSPRIVNIASDGHRLSPIRWADYNFDNGNTYHKWQAYGQSKTSNMLFSKGLAKRLGPRGLLAFSVHPGLIFSTQLAGHLDMSPDGDMASLAALDRQLGNAAGWMTPEHVAKVQVSADVGSATHVFASFEPSLADHNGKYLLDARVANPYKDDVAPWATNDVEADKLWTLSEKLVGEKFTY</sequence>
<evidence type="ECO:0000256" key="2">
    <source>
        <dbReference type="ARBA" id="ARBA00023002"/>
    </source>
</evidence>
<organism evidence="4 5">
    <name type="scientific">Stachybotrys chartarum (strain CBS 109288 / IBT 7711)</name>
    <name type="common">Toxic black mold</name>
    <name type="synonym">Stilbospora chartarum</name>
    <dbReference type="NCBI Taxonomy" id="1280523"/>
    <lineage>
        <taxon>Eukaryota</taxon>
        <taxon>Fungi</taxon>
        <taxon>Dikarya</taxon>
        <taxon>Ascomycota</taxon>
        <taxon>Pezizomycotina</taxon>
        <taxon>Sordariomycetes</taxon>
        <taxon>Hypocreomycetidae</taxon>
        <taxon>Hypocreales</taxon>
        <taxon>Stachybotryaceae</taxon>
        <taxon>Stachybotrys</taxon>
    </lineage>
</organism>
<dbReference type="PANTHER" id="PTHR24320">
    <property type="entry name" value="RETINOL DEHYDROGENASE"/>
    <property type="match status" value="1"/>
</dbReference>
<reference evidence="4 5" key="1">
    <citation type="journal article" date="2014" name="BMC Genomics">
        <title>Comparative genome sequencing reveals chemotype-specific gene clusters in the toxigenic black mold Stachybotrys.</title>
        <authorList>
            <person name="Semeiks J."/>
            <person name="Borek D."/>
            <person name="Otwinowski Z."/>
            <person name="Grishin N.V."/>
        </authorList>
    </citation>
    <scope>NUCLEOTIDE SEQUENCE [LARGE SCALE GENOMIC DNA]</scope>
    <source>
        <strain evidence="5">CBS 109288 / IBT 7711</strain>
    </source>
</reference>
<accession>A0A084AWP4</accession>
<dbReference type="PRINTS" id="PR00080">
    <property type="entry name" value="SDRFAMILY"/>
</dbReference>
<comment type="similarity">
    <text evidence="1 3">Belongs to the short-chain dehydrogenases/reductases (SDR) family.</text>
</comment>
<evidence type="ECO:0000313" key="5">
    <source>
        <dbReference type="Proteomes" id="UP000028045"/>
    </source>
</evidence>
<dbReference type="GO" id="GO:0016491">
    <property type="term" value="F:oxidoreductase activity"/>
    <property type="evidence" value="ECO:0007669"/>
    <property type="project" value="UniProtKB-KW"/>
</dbReference>
<dbReference type="InterPro" id="IPR002347">
    <property type="entry name" value="SDR_fam"/>
</dbReference>
<dbReference type="Proteomes" id="UP000028045">
    <property type="component" value="Unassembled WGS sequence"/>
</dbReference>
<dbReference type="InterPro" id="IPR036291">
    <property type="entry name" value="NAD(P)-bd_dom_sf"/>
</dbReference>
<evidence type="ECO:0000256" key="1">
    <source>
        <dbReference type="ARBA" id="ARBA00006484"/>
    </source>
</evidence>
<name>A0A084AWP4_STACB</name>
<evidence type="ECO:0000313" key="4">
    <source>
        <dbReference type="EMBL" id="KEY69723.1"/>
    </source>
</evidence>
<dbReference type="AlphaFoldDB" id="A0A084AWP4"/>
<dbReference type="HOGENOM" id="CLU_010194_44_0_1"/>